<gene>
    <name evidence="2" type="ORF">IU459_35005</name>
</gene>
<evidence type="ECO:0000313" key="2">
    <source>
        <dbReference type="EMBL" id="MBF6302704.1"/>
    </source>
</evidence>
<dbReference type="EMBL" id="JADLQX010000052">
    <property type="protein sequence ID" value="MBF6302704.1"/>
    <property type="molecule type" value="Genomic_DNA"/>
</dbReference>
<protein>
    <submittedName>
        <fullName evidence="2">Uncharacterized protein</fullName>
    </submittedName>
</protein>
<sequence>MADTLAGQQPDTLAAAVAATIAAWRTENPTAKDVPRSVRREISRAVRTDTRAHQLDASITRAQVELEILHHQKALVSLGAKPDNTLSEDNSAYTAWARKHAVLSDAALALERRIHELPHLSATERGQALRALERAHTVPSSEVQVKWAAASGLESLRARVAEKVSAIRMGVTTAIGQVRRFGAFWIAQRQAEQIKDRVARGPQDWLTPGQAASLVELTTAAKSFATASQQARAAKDAQTDLATMLSEFHEAFTRAQQMGVSSDRINQQLRTAHAELEADGQRPQGMWAKIQAAARAPLTPPTAAAAGAQPFAFGAAPAAQDARHWPLPLAGPGDPSFHPPSMRRRIRCPSRSSPPTGSLRKRSRSLPAISSRCSIRPTASRTRRPTSTSTRTAHSCGSKTTPPPKR</sequence>
<organism evidence="2 3">
    <name type="scientific">Nocardia amamiensis</name>
    <dbReference type="NCBI Taxonomy" id="404578"/>
    <lineage>
        <taxon>Bacteria</taxon>
        <taxon>Bacillati</taxon>
        <taxon>Actinomycetota</taxon>
        <taxon>Actinomycetes</taxon>
        <taxon>Mycobacteriales</taxon>
        <taxon>Nocardiaceae</taxon>
        <taxon>Nocardia</taxon>
    </lineage>
</organism>
<evidence type="ECO:0000313" key="3">
    <source>
        <dbReference type="Proteomes" id="UP000702209"/>
    </source>
</evidence>
<keyword evidence="3" id="KW-1185">Reference proteome</keyword>
<feature type="compositionally biased region" description="Low complexity" evidence="1">
    <location>
        <begin position="376"/>
        <end position="393"/>
    </location>
</feature>
<proteinExistence type="predicted"/>
<name>A0ABS0D1K6_9NOCA</name>
<dbReference type="Proteomes" id="UP000702209">
    <property type="component" value="Unassembled WGS sequence"/>
</dbReference>
<accession>A0ABS0D1K6</accession>
<evidence type="ECO:0000256" key="1">
    <source>
        <dbReference type="SAM" id="MobiDB-lite"/>
    </source>
</evidence>
<comment type="caution">
    <text evidence="2">The sequence shown here is derived from an EMBL/GenBank/DDBJ whole genome shotgun (WGS) entry which is preliminary data.</text>
</comment>
<reference evidence="2 3" key="1">
    <citation type="submission" date="2020-10" db="EMBL/GenBank/DDBJ databases">
        <title>Identification of Nocardia species via Next-generation sequencing and recognition of intraspecies genetic diversity.</title>
        <authorList>
            <person name="Li P."/>
            <person name="Li P."/>
            <person name="Lu B."/>
        </authorList>
    </citation>
    <scope>NUCLEOTIDE SEQUENCE [LARGE SCALE GENOMIC DNA]</scope>
    <source>
        <strain evidence="2 3">BJ06-0157</strain>
    </source>
</reference>
<feature type="region of interest" description="Disordered" evidence="1">
    <location>
        <begin position="324"/>
        <end position="406"/>
    </location>
</feature>
<dbReference type="RefSeq" id="WP_195133885.1">
    <property type="nucleotide sequence ID" value="NZ_JADLQX010000052.1"/>
</dbReference>